<dbReference type="AlphaFoldDB" id="A0A351RAW3"/>
<comment type="caution">
    <text evidence="2">The sequence shown here is derived from an EMBL/GenBank/DDBJ whole genome shotgun (WGS) entry which is preliminary data.</text>
</comment>
<evidence type="ECO:0008006" key="4">
    <source>
        <dbReference type="Google" id="ProtNLM"/>
    </source>
</evidence>
<organism evidence="2 3">
    <name type="scientific">Methylotenera mobilis</name>
    <dbReference type="NCBI Taxonomy" id="359408"/>
    <lineage>
        <taxon>Bacteria</taxon>
        <taxon>Pseudomonadati</taxon>
        <taxon>Pseudomonadota</taxon>
        <taxon>Betaproteobacteria</taxon>
        <taxon>Nitrosomonadales</taxon>
        <taxon>Methylophilaceae</taxon>
        <taxon>Methylotenera</taxon>
    </lineage>
</organism>
<name>A0A351RAW3_9PROT</name>
<dbReference type="EMBL" id="DNAA01000153">
    <property type="protein sequence ID" value="HBA09184.1"/>
    <property type="molecule type" value="Genomic_DNA"/>
</dbReference>
<dbReference type="STRING" id="1132855.GCA_000384255_00195"/>
<feature type="transmembrane region" description="Helical" evidence="1">
    <location>
        <begin position="79"/>
        <end position="100"/>
    </location>
</feature>
<dbReference type="Proteomes" id="UP000264313">
    <property type="component" value="Unassembled WGS sequence"/>
</dbReference>
<keyword evidence="1" id="KW-0812">Transmembrane</keyword>
<keyword evidence="1" id="KW-0472">Membrane</keyword>
<accession>A0A351RAW3</accession>
<dbReference type="InterPro" id="IPR009937">
    <property type="entry name" value="Phage_holin_3_6"/>
</dbReference>
<evidence type="ECO:0000256" key="1">
    <source>
        <dbReference type="SAM" id="Phobius"/>
    </source>
</evidence>
<protein>
    <recommendedName>
        <fullName evidence="4">Phage holin family protein</fullName>
    </recommendedName>
</protein>
<evidence type="ECO:0000313" key="3">
    <source>
        <dbReference type="Proteomes" id="UP000264313"/>
    </source>
</evidence>
<evidence type="ECO:0000313" key="2">
    <source>
        <dbReference type="EMBL" id="HBA09184.1"/>
    </source>
</evidence>
<gene>
    <name evidence="2" type="ORF">DCW48_06235</name>
</gene>
<dbReference type="Pfam" id="PF07332">
    <property type="entry name" value="Phage_holin_3_6"/>
    <property type="match status" value="1"/>
</dbReference>
<reference evidence="2 3" key="1">
    <citation type="journal article" date="2018" name="Nat. Biotechnol.">
        <title>A standardized bacterial taxonomy based on genome phylogeny substantially revises the tree of life.</title>
        <authorList>
            <person name="Parks D.H."/>
            <person name="Chuvochina M."/>
            <person name="Waite D.W."/>
            <person name="Rinke C."/>
            <person name="Skarshewski A."/>
            <person name="Chaumeil P.A."/>
            <person name="Hugenholtz P."/>
        </authorList>
    </citation>
    <scope>NUCLEOTIDE SEQUENCE [LARGE SCALE GENOMIC DNA]</scope>
    <source>
        <strain evidence="2">UBA9958</strain>
    </source>
</reference>
<feature type="transmembrane region" description="Helical" evidence="1">
    <location>
        <begin position="46"/>
        <end position="73"/>
    </location>
</feature>
<proteinExistence type="predicted"/>
<keyword evidence="1" id="KW-1133">Transmembrane helix</keyword>
<sequence>MSDSNNNDGLLGSLKRLTNTFIAIVHTRLELLSTDLEEGRERLISLLAMTFVALFCLCFGMVLLAILVVVLFWDTHRLLVLSLLTGLFIVTGGVIGALAIRALKSMPRMFEASLAELVKDHQETNKD</sequence>